<feature type="compositionally biased region" description="Acidic residues" evidence="1">
    <location>
        <begin position="53"/>
        <end position="64"/>
    </location>
</feature>
<dbReference type="GO" id="GO:0006400">
    <property type="term" value="P:tRNA modification"/>
    <property type="evidence" value="ECO:0007669"/>
    <property type="project" value="InterPro"/>
</dbReference>
<feature type="region of interest" description="Disordered" evidence="1">
    <location>
        <begin position="1"/>
        <end position="27"/>
    </location>
</feature>
<sequence>MGKKKASYFKNPKKSSQINIPPKGSRGILVTCDVDGSRKALDQVTRLINELADPIEESPEDEQQNEQPIEQQTEKPTEQAQESTDDNPDSNNSKNENKNRKPRARFVPYMSEVNGNFFIRFTNEKDDPFIIVEKYFNTLKETGVSLTRNATRMYPIQASGFPTSEETIPVLEPFVRNFFRADGPPISYEIIIQRKHKGSASGESHDDLNKKLLALVGPPHHASFHKGDAAVLWISLGRNLYVSVVPKWREWCGCNIPKCAAQKFIEKVEEKVEKKEDEKKEDTPAETA</sequence>
<proteinExistence type="predicted"/>
<feature type="compositionally biased region" description="Basic residues" evidence="1">
    <location>
        <begin position="1"/>
        <end position="13"/>
    </location>
</feature>
<dbReference type="PANTHER" id="PTHR13452:SF10">
    <property type="entry name" value="THUMP DOMAIN-CONTAINING PROTEIN 1"/>
    <property type="match status" value="1"/>
</dbReference>
<dbReference type="InterPro" id="IPR040183">
    <property type="entry name" value="THUMPD1-like"/>
</dbReference>
<dbReference type="RefSeq" id="XP_068366568.1">
    <property type="nucleotide sequence ID" value="XM_068498960.1"/>
</dbReference>
<protein>
    <recommendedName>
        <fullName evidence="4">THUMP domain-containing protein</fullName>
    </recommendedName>
</protein>
<dbReference type="GeneID" id="94833664"/>
<dbReference type="GO" id="GO:0003723">
    <property type="term" value="F:RNA binding"/>
    <property type="evidence" value="ECO:0007669"/>
    <property type="project" value="InterPro"/>
</dbReference>
<evidence type="ECO:0000313" key="3">
    <source>
        <dbReference type="Proteomes" id="UP000179807"/>
    </source>
</evidence>
<name>A0A1J4KR75_9EUKA</name>
<dbReference type="AlphaFoldDB" id="A0A1J4KR75"/>
<comment type="caution">
    <text evidence="2">The sequence shown here is derived from an EMBL/GenBank/DDBJ whole genome shotgun (WGS) entry which is preliminary data.</text>
</comment>
<dbReference type="PANTHER" id="PTHR13452">
    <property type="entry name" value="THUMP DOMAIN CONTAINING PROTEIN 1-RELATED"/>
    <property type="match status" value="1"/>
</dbReference>
<keyword evidence="3" id="KW-1185">Reference proteome</keyword>
<dbReference type="EMBL" id="MLAK01000526">
    <property type="protein sequence ID" value="OHT13432.1"/>
    <property type="molecule type" value="Genomic_DNA"/>
</dbReference>
<dbReference type="OrthoDB" id="10264680at2759"/>
<evidence type="ECO:0008006" key="4">
    <source>
        <dbReference type="Google" id="ProtNLM"/>
    </source>
</evidence>
<evidence type="ECO:0000256" key="1">
    <source>
        <dbReference type="SAM" id="MobiDB-lite"/>
    </source>
</evidence>
<dbReference type="Proteomes" id="UP000179807">
    <property type="component" value="Unassembled WGS sequence"/>
</dbReference>
<accession>A0A1J4KR75</accession>
<organism evidence="2 3">
    <name type="scientific">Tritrichomonas foetus</name>
    <dbReference type="NCBI Taxonomy" id="1144522"/>
    <lineage>
        <taxon>Eukaryota</taxon>
        <taxon>Metamonada</taxon>
        <taxon>Parabasalia</taxon>
        <taxon>Tritrichomonadida</taxon>
        <taxon>Tritrichomonadidae</taxon>
        <taxon>Tritrichomonas</taxon>
    </lineage>
</organism>
<evidence type="ECO:0000313" key="2">
    <source>
        <dbReference type="EMBL" id="OHT13432.1"/>
    </source>
</evidence>
<feature type="region of interest" description="Disordered" evidence="1">
    <location>
        <begin position="50"/>
        <end position="106"/>
    </location>
</feature>
<reference evidence="2" key="1">
    <citation type="submission" date="2016-10" db="EMBL/GenBank/DDBJ databases">
        <authorList>
            <person name="Benchimol M."/>
            <person name="Almeida L.G."/>
            <person name="Vasconcelos A.T."/>
            <person name="Perreira-Neves A."/>
            <person name="Rosa I.A."/>
            <person name="Tasca T."/>
            <person name="Bogo M.R."/>
            <person name="de Souza W."/>
        </authorList>
    </citation>
    <scope>NUCLEOTIDE SEQUENCE [LARGE SCALE GENOMIC DNA]</scope>
    <source>
        <strain evidence="2">K</strain>
    </source>
</reference>
<gene>
    <name evidence="2" type="ORF">TRFO_16418</name>
</gene>
<dbReference type="VEuPathDB" id="TrichDB:TRFO_16418"/>